<name>A0A2S7XNA1_9GAMM</name>
<feature type="domain" description="DHHA1" evidence="7">
    <location>
        <begin position="356"/>
        <end position="450"/>
    </location>
</feature>
<dbReference type="Pfam" id="PF01368">
    <property type="entry name" value="DHH"/>
    <property type="match status" value="1"/>
</dbReference>
<evidence type="ECO:0000259" key="7">
    <source>
        <dbReference type="Pfam" id="PF02272"/>
    </source>
</evidence>
<dbReference type="GO" id="GO:0006281">
    <property type="term" value="P:DNA repair"/>
    <property type="evidence" value="ECO:0007669"/>
    <property type="project" value="InterPro"/>
</dbReference>
<dbReference type="NCBIfam" id="TIGR00644">
    <property type="entry name" value="recJ"/>
    <property type="match status" value="1"/>
</dbReference>
<dbReference type="PANTHER" id="PTHR30255:SF2">
    <property type="entry name" value="SINGLE-STRANDED-DNA-SPECIFIC EXONUCLEASE RECJ"/>
    <property type="match status" value="1"/>
</dbReference>
<feature type="domain" description="RecJ OB" evidence="8">
    <location>
        <begin position="466"/>
        <end position="566"/>
    </location>
</feature>
<dbReference type="Pfam" id="PF02272">
    <property type="entry name" value="DHHA1"/>
    <property type="match status" value="1"/>
</dbReference>
<dbReference type="GO" id="GO:0003676">
    <property type="term" value="F:nucleic acid binding"/>
    <property type="evidence" value="ECO:0007669"/>
    <property type="project" value="InterPro"/>
</dbReference>
<comment type="similarity">
    <text evidence="1">Belongs to the RecJ family.</text>
</comment>
<evidence type="ECO:0000259" key="6">
    <source>
        <dbReference type="Pfam" id="PF01368"/>
    </source>
</evidence>
<dbReference type="PANTHER" id="PTHR30255">
    <property type="entry name" value="SINGLE-STRANDED-DNA-SPECIFIC EXONUCLEASE RECJ"/>
    <property type="match status" value="1"/>
</dbReference>
<dbReference type="Proteomes" id="UP000239936">
    <property type="component" value="Unassembled WGS sequence"/>
</dbReference>
<evidence type="ECO:0000313" key="9">
    <source>
        <dbReference type="EMBL" id="PQJ95219.1"/>
    </source>
</evidence>
<evidence type="ECO:0000256" key="3">
    <source>
        <dbReference type="ARBA" id="ARBA00022722"/>
    </source>
</evidence>
<evidence type="ECO:0000256" key="2">
    <source>
        <dbReference type="ARBA" id="ARBA00019841"/>
    </source>
</evidence>
<dbReference type="Pfam" id="PF17768">
    <property type="entry name" value="RecJ_OB"/>
    <property type="match status" value="1"/>
</dbReference>
<dbReference type="InterPro" id="IPR038763">
    <property type="entry name" value="DHH_sf"/>
</dbReference>
<dbReference type="Gene3D" id="3.10.310.30">
    <property type="match status" value="1"/>
</dbReference>
<dbReference type="InterPro" id="IPR051673">
    <property type="entry name" value="SSDNA_exonuclease_RecJ"/>
</dbReference>
<dbReference type="InterPro" id="IPR041122">
    <property type="entry name" value="RecJ_OB"/>
</dbReference>
<dbReference type="GO" id="GO:0006310">
    <property type="term" value="P:DNA recombination"/>
    <property type="evidence" value="ECO:0007669"/>
    <property type="project" value="InterPro"/>
</dbReference>
<sequence>MSMHIRRLPHHAAIAAATTPAALLNAVYANRGVTADTEVTPGLSALEPAQQLRGLDAAVSLLEQQVRAGGHILIIGDYDADGATGSALAVRGLRALGAAQVSYLVPSRFAFGYGLTPAVVDVAAKQQPALIVTVDNGISSAAAVTRAHELGIPVLITDHHLTGRQLPDAAAIVNPNQPGCDFPSKFLSGVGVMFYLLAALRSRLRETGWFTAKRPEPNLTDFLDLVALGTVADVVPLDRNNRILVEQGLRRIRAGRACPGVLALFQIAGRDIKRANAADLGFFIAPRLNAAGRLEEMSLGVECLLTDDPARAQIFAQDLDQLNRRRHTIESEMKQQAELHLDSLNLNDATLPPAFCLYGDDWHQGVLGIIAARIRERYHRPVIAFADSGDGKIRGSGRSIDAVHLRDAVAQVAHNAPGLIEHFGGHAMAVGLTLRIEDFPRFQTLFHSAVAAQLGTTTPEPEILSDGALPPQLLTLETAELLHLAQPWGRNFPTPCFDDCFNMEQARIVGEHHLKLRVTTAAGQSIDAIGFNLAEDLPLAQGQVQLAYQLGVNDYRGVRSVQLLVQTIQSI</sequence>
<dbReference type="InterPro" id="IPR004610">
    <property type="entry name" value="RecJ"/>
</dbReference>
<dbReference type="FunFam" id="3.90.1640.30:FF:000001">
    <property type="entry name" value="Single-stranded-DNA-specific exonuclease RecJ"/>
    <property type="match status" value="1"/>
</dbReference>
<dbReference type="InterPro" id="IPR001667">
    <property type="entry name" value="DDH_dom"/>
</dbReference>
<evidence type="ECO:0000256" key="1">
    <source>
        <dbReference type="ARBA" id="ARBA00005915"/>
    </source>
</evidence>
<dbReference type="OrthoDB" id="9809852at2"/>
<keyword evidence="3" id="KW-0540">Nuclease</keyword>
<dbReference type="GO" id="GO:0008409">
    <property type="term" value="F:5'-3' exonuclease activity"/>
    <property type="evidence" value="ECO:0007669"/>
    <property type="project" value="InterPro"/>
</dbReference>
<keyword evidence="4" id="KW-0378">Hydrolase</keyword>
<evidence type="ECO:0000313" key="10">
    <source>
        <dbReference type="Proteomes" id="UP000239936"/>
    </source>
</evidence>
<feature type="domain" description="DDH" evidence="6">
    <location>
        <begin position="71"/>
        <end position="230"/>
    </location>
</feature>
<organism evidence="9 10">
    <name type="scientific">Chromatium okenii</name>
    <dbReference type="NCBI Taxonomy" id="61644"/>
    <lineage>
        <taxon>Bacteria</taxon>
        <taxon>Pseudomonadati</taxon>
        <taxon>Pseudomonadota</taxon>
        <taxon>Gammaproteobacteria</taxon>
        <taxon>Chromatiales</taxon>
        <taxon>Chromatiaceae</taxon>
        <taxon>Chromatium</taxon>
    </lineage>
</organism>
<reference evidence="9 10" key="1">
    <citation type="submission" date="2018-01" db="EMBL/GenBank/DDBJ databases">
        <title>The complete genome sequence of Chromatium okenii LaCa, a purple sulfur bacterium with a turbulent life.</title>
        <authorList>
            <person name="Luedin S.M."/>
            <person name="Liechti N."/>
            <person name="Storelli N."/>
            <person name="Danza F."/>
            <person name="Wittwer M."/>
            <person name="Pothier J.F."/>
            <person name="Tonolla M.A."/>
        </authorList>
    </citation>
    <scope>NUCLEOTIDE SEQUENCE [LARGE SCALE GENOMIC DNA]</scope>
    <source>
        <strain evidence="9 10">LaCa</strain>
    </source>
</reference>
<comment type="caution">
    <text evidence="9">The sequence shown here is derived from an EMBL/GenBank/DDBJ whole genome shotgun (WGS) entry which is preliminary data.</text>
</comment>
<evidence type="ECO:0000256" key="5">
    <source>
        <dbReference type="ARBA" id="ARBA00022839"/>
    </source>
</evidence>
<dbReference type="SUPFAM" id="SSF64182">
    <property type="entry name" value="DHH phosphoesterases"/>
    <property type="match status" value="1"/>
</dbReference>
<proteinExistence type="inferred from homology"/>
<keyword evidence="10" id="KW-1185">Reference proteome</keyword>
<dbReference type="InterPro" id="IPR003156">
    <property type="entry name" value="DHHA1_dom"/>
</dbReference>
<evidence type="ECO:0000256" key="4">
    <source>
        <dbReference type="ARBA" id="ARBA00022801"/>
    </source>
</evidence>
<dbReference type="Gene3D" id="3.90.1640.30">
    <property type="match status" value="1"/>
</dbReference>
<gene>
    <name evidence="9" type="primary">recJ</name>
    <name evidence="9" type="ORF">CXB77_13155</name>
</gene>
<evidence type="ECO:0000259" key="8">
    <source>
        <dbReference type="Pfam" id="PF17768"/>
    </source>
</evidence>
<accession>A0A2S7XNA1</accession>
<dbReference type="EMBL" id="PPGH01000037">
    <property type="protein sequence ID" value="PQJ95219.1"/>
    <property type="molecule type" value="Genomic_DNA"/>
</dbReference>
<keyword evidence="5 9" id="KW-0269">Exonuclease</keyword>
<protein>
    <recommendedName>
        <fullName evidence="2">Single-stranded-DNA-specific exonuclease RecJ</fullName>
    </recommendedName>
</protein>
<dbReference type="AlphaFoldDB" id="A0A2S7XNA1"/>